<accession>A0A7Y2EEK6</accession>
<protein>
    <submittedName>
        <fullName evidence="2">Uncharacterized protein</fullName>
    </submittedName>
</protein>
<feature type="compositionally biased region" description="Basic and acidic residues" evidence="1">
    <location>
        <begin position="58"/>
        <end position="68"/>
    </location>
</feature>
<dbReference type="Proteomes" id="UP000547674">
    <property type="component" value="Unassembled WGS sequence"/>
</dbReference>
<gene>
    <name evidence="2" type="ORF">HKN21_17445</name>
</gene>
<feature type="non-terminal residue" evidence="2">
    <location>
        <position position="397"/>
    </location>
</feature>
<comment type="caution">
    <text evidence="2">The sequence shown here is derived from an EMBL/GenBank/DDBJ whole genome shotgun (WGS) entry which is preliminary data.</text>
</comment>
<dbReference type="EMBL" id="JABDJR010000699">
    <property type="protein sequence ID" value="NNF08550.1"/>
    <property type="molecule type" value="Genomic_DNA"/>
</dbReference>
<proteinExistence type="predicted"/>
<reference evidence="2 3" key="1">
    <citation type="submission" date="2020-03" db="EMBL/GenBank/DDBJ databases">
        <title>Metabolic flexibility allows generalist bacteria to become dominant in a frequently disturbed ecosystem.</title>
        <authorList>
            <person name="Chen Y.-J."/>
            <person name="Leung P.M."/>
            <person name="Bay S.K."/>
            <person name="Hugenholtz P."/>
            <person name="Kessler A.J."/>
            <person name="Shelley G."/>
            <person name="Waite D.W."/>
            <person name="Cook P.L."/>
            <person name="Greening C."/>
        </authorList>
    </citation>
    <scope>NUCLEOTIDE SEQUENCE [LARGE SCALE GENOMIC DNA]</scope>
    <source>
        <strain evidence="2">SS_bin_28</strain>
    </source>
</reference>
<evidence type="ECO:0000256" key="1">
    <source>
        <dbReference type="SAM" id="MobiDB-lite"/>
    </source>
</evidence>
<evidence type="ECO:0000313" key="2">
    <source>
        <dbReference type="EMBL" id="NNF08550.1"/>
    </source>
</evidence>
<name>A0A7Y2EEK6_UNCEI</name>
<evidence type="ECO:0000313" key="3">
    <source>
        <dbReference type="Proteomes" id="UP000547674"/>
    </source>
</evidence>
<feature type="region of interest" description="Disordered" evidence="1">
    <location>
        <begin position="54"/>
        <end position="80"/>
    </location>
</feature>
<dbReference type="AlphaFoldDB" id="A0A7Y2EEK6"/>
<organism evidence="2 3">
    <name type="scientific">Eiseniibacteriota bacterium</name>
    <dbReference type="NCBI Taxonomy" id="2212470"/>
    <lineage>
        <taxon>Bacteria</taxon>
        <taxon>Candidatus Eiseniibacteriota</taxon>
    </lineage>
</organism>
<sequence>MAKEQYVNLEKLDKFSGKGVDGTKRMGDAELKVKFSVGVTSTFRVNAVVQDADPEYSETEKARNDKFDLSPSAEMSNDGETEVTVKSTVPLLAAGGVKYTFQAMSDEKKVDASLELEARRKLWYQLFAMKGVPVGHAPDDMEAEFWKPDNNHYIKMEKVGGRTNIPFFKTIDAIDRSQKAALYRLMQSKYTLKGKDPYAFVVGFLEYVAKSKIEWHEYEIDLNTWPQGCLLTVPLDDEYLWYDLNDSEDDRNAWFKAGRLKFSYTDKDGNPAVARYGISRADVTPDWQEQEAEGGRDKYKIWISKEDMSDMATRASSGKLNVRAKLKLVKSFLGGFSAGGLNVTVNSTKSWWDKRGAERIKKTLIHEVGHKIGMVADGAGLAPDKPDDHYVGQGHKG</sequence>